<feature type="compositionally biased region" description="Basic and acidic residues" evidence="1">
    <location>
        <begin position="90"/>
        <end position="99"/>
    </location>
</feature>
<proteinExistence type="predicted"/>
<dbReference type="AlphaFoldDB" id="A0A7S1KN56"/>
<sequence length="212" mass="24494">MTLSFPSVSPHKINNITTTTTSNSNTSPGRRRRHAHLPGSISFKPGHSQSQFPPISPQKRNQKESIKQYKLGIESGVMKWDRWNGSVELPEGKQSKRETAVSPTTKRSSSPVKRITPTLVSNHWNSATLLDSPREQNKQFQRLHEVAVQASRKTRNKHLNNKKTYTGPQIRARQLAQNIRQQKLQERHRQERHEVDLRKWEELVRSDDEGEE</sequence>
<accession>A0A7S1KN56</accession>
<protein>
    <submittedName>
        <fullName evidence="2">Uncharacterized protein</fullName>
    </submittedName>
</protein>
<feature type="region of interest" description="Disordered" evidence="1">
    <location>
        <begin position="88"/>
        <end position="114"/>
    </location>
</feature>
<feature type="compositionally biased region" description="Basic residues" evidence="1">
    <location>
        <begin position="152"/>
        <end position="161"/>
    </location>
</feature>
<feature type="compositionally biased region" description="Low complexity" evidence="1">
    <location>
        <begin position="13"/>
        <end position="27"/>
    </location>
</feature>
<feature type="region of interest" description="Disordered" evidence="1">
    <location>
        <begin position="150"/>
        <end position="169"/>
    </location>
</feature>
<reference evidence="2" key="1">
    <citation type="submission" date="2021-01" db="EMBL/GenBank/DDBJ databases">
        <authorList>
            <person name="Corre E."/>
            <person name="Pelletier E."/>
            <person name="Niang G."/>
            <person name="Scheremetjew M."/>
            <person name="Finn R."/>
            <person name="Kale V."/>
            <person name="Holt S."/>
            <person name="Cochrane G."/>
            <person name="Meng A."/>
            <person name="Brown T."/>
            <person name="Cohen L."/>
        </authorList>
    </citation>
    <scope>NUCLEOTIDE SEQUENCE</scope>
    <source>
        <strain evidence="2">WS</strain>
    </source>
</reference>
<dbReference type="EMBL" id="HBGD01003195">
    <property type="protein sequence ID" value="CAD9079406.1"/>
    <property type="molecule type" value="Transcribed_RNA"/>
</dbReference>
<evidence type="ECO:0000256" key="1">
    <source>
        <dbReference type="SAM" id="MobiDB-lite"/>
    </source>
</evidence>
<feature type="compositionally biased region" description="Polar residues" evidence="1">
    <location>
        <begin position="101"/>
        <end position="111"/>
    </location>
</feature>
<evidence type="ECO:0000313" key="2">
    <source>
        <dbReference type="EMBL" id="CAD9079406.1"/>
    </source>
</evidence>
<gene>
    <name evidence="2" type="ORF">PCOS0759_LOCUS2640</name>
</gene>
<name>A0A7S1KN56_9EUKA</name>
<feature type="region of interest" description="Disordered" evidence="1">
    <location>
        <begin position="1"/>
        <end position="64"/>
    </location>
</feature>
<organism evidence="2">
    <name type="scientific">Percolomonas cosmopolitus</name>
    <dbReference type="NCBI Taxonomy" id="63605"/>
    <lineage>
        <taxon>Eukaryota</taxon>
        <taxon>Discoba</taxon>
        <taxon>Heterolobosea</taxon>
        <taxon>Tetramitia</taxon>
        <taxon>Eutetramitia</taxon>
        <taxon>Percolomonadidae</taxon>
        <taxon>Percolomonas</taxon>
    </lineage>
</organism>